<reference evidence="1 2" key="1">
    <citation type="submission" date="2023-09" db="EMBL/GenBank/DDBJ databases">
        <title>Genomic Revisitation and Reclassification of the Genus Providencia.</title>
        <authorList>
            <person name="Dong X."/>
        </authorList>
    </citation>
    <scope>NUCLEOTIDE SEQUENCE [LARGE SCALE GENOMIC DNA]</scope>
    <source>
        <strain evidence="1 2">D4759</strain>
    </source>
</reference>
<evidence type="ECO:0000313" key="2">
    <source>
        <dbReference type="Proteomes" id="UP001302443"/>
    </source>
</evidence>
<protein>
    <submittedName>
        <fullName evidence="1">Uncharacterized protein</fullName>
    </submittedName>
</protein>
<gene>
    <name evidence="1" type="ORF">QS795_011060</name>
</gene>
<dbReference type="Proteomes" id="UP001302443">
    <property type="component" value="Chromosome"/>
</dbReference>
<accession>A0ABZ0MZT9</accession>
<dbReference type="EMBL" id="CP135990">
    <property type="protein sequence ID" value="WPA91025.1"/>
    <property type="molecule type" value="Genomic_DNA"/>
</dbReference>
<dbReference type="RefSeq" id="WP_286268760.1">
    <property type="nucleotide sequence ID" value="NZ_CP135990.1"/>
</dbReference>
<organism evidence="1 2">
    <name type="scientific">Providencia zhijiangensis</name>
    <dbReference type="NCBI Taxonomy" id="3053982"/>
    <lineage>
        <taxon>Bacteria</taxon>
        <taxon>Pseudomonadati</taxon>
        <taxon>Pseudomonadota</taxon>
        <taxon>Gammaproteobacteria</taxon>
        <taxon>Enterobacterales</taxon>
        <taxon>Morganellaceae</taxon>
        <taxon>Providencia</taxon>
    </lineage>
</organism>
<sequence>MSNNHASTNNMSQPKIIITATPVCYVRQLTPLKPQIDISKICTDEFCEPIFMKFSEHDVQLSHEYIRELQDQGVDKLINSLQNALNLLHERDCAGAVTSMLKDEINSCKAFARRLRNPIDKSNLCDSCNDWMRGGCSSMCSAYGVKGDHHA</sequence>
<evidence type="ECO:0000313" key="1">
    <source>
        <dbReference type="EMBL" id="WPA91025.1"/>
    </source>
</evidence>
<name>A0ABZ0MZT9_9GAMM</name>
<keyword evidence="2" id="KW-1185">Reference proteome</keyword>
<proteinExistence type="predicted"/>